<comment type="similarity">
    <text evidence="2">Belongs to the GCF family.</text>
</comment>
<reference evidence="6" key="3">
    <citation type="submission" date="2025-09" db="UniProtKB">
        <authorList>
            <consortium name="Ensembl"/>
        </authorList>
    </citation>
    <scope>IDENTIFICATION</scope>
</reference>
<dbReference type="GO" id="GO:0005634">
    <property type="term" value="C:nucleus"/>
    <property type="evidence" value="ECO:0007669"/>
    <property type="project" value="UniProtKB-SubCell"/>
</dbReference>
<keyword evidence="7" id="KW-1185">Reference proteome</keyword>
<evidence type="ECO:0000256" key="3">
    <source>
        <dbReference type="ARBA" id="ARBA00023242"/>
    </source>
</evidence>
<feature type="region of interest" description="Disordered" evidence="4">
    <location>
        <begin position="269"/>
        <end position="288"/>
    </location>
</feature>
<evidence type="ECO:0000256" key="2">
    <source>
        <dbReference type="ARBA" id="ARBA00010801"/>
    </source>
</evidence>
<feature type="compositionally biased region" description="Basic and acidic residues" evidence="4">
    <location>
        <begin position="524"/>
        <end position="536"/>
    </location>
</feature>
<dbReference type="OMA" id="MKNICLW"/>
<proteinExistence type="inferred from homology"/>
<dbReference type="HOGENOM" id="CLU_010846_3_0_1"/>
<protein>
    <submittedName>
        <fullName evidence="6">PAX3 and PAX7 binding protein 1</fullName>
    </submittedName>
</protein>
<feature type="region of interest" description="Disordered" evidence="4">
    <location>
        <begin position="131"/>
        <end position="183"/>
    </location>
</feature>
<accession>H3CX72</accession>
<dbReference type="GeneTree" id="ENSGT00390000000455"/>
<dbReference type="GO" id="GO:0000398">
    <property type="term" value="P:mRNA splicing, via spliceosome"/>
    <property type="evidence" value="ECO:0007669"/>
    <property type="project" value="InterPro"/>
</dbReference>
<dbReference type="Proteomes" id="UP000007303">
    <property type="component" value="Unassembled WGS sequence"/>
</dbReference>
<dbReference type="Pfam" id="PF07842">
    <property type="entry name" value="GCFC"/>
    <property type="match status" value="1"/>
</dbReference>
<evidence type="ECO:0000256" key="4">
    <source>
        <dbReference type="SAM" id="MobiDB-lite"/>
    </source>
</evidence>
<comment type="subcellular location">
    <subcellularLocation>
        <location evidence="1">Nucleus</location>
    </subcellularLocation>
</comment>
<dbReference type="InterPro" id="IPR012890">
    <property type="entry name" value="GCFC2-like"/>
</dbReference>
<dbReference type="InterPro" id="IPR022783">
    <property type="entry name" value="GCFC_dom"/>
</dbReference>
<feature type="region of interest" description="Disordered" evidence="4">
    <location>
        <begin position="223"/>
        <end position="249"/>
    </location>
</feature>
<feature type="region of interest" description="Disordered" evidence="4">
    <location>
        <begin position="1"/>
        <end position="28"/>
    </location>
</feature>
<organism evidence="6 7">
    <name type="scientific">Tetraodon nigroviridis</name>
    <name type="common">Spotted green pufferfish</name>
    <name type="synonym">Chelonodon nigroviridis</name>
    <dbReference type="NCBI Taxonomy" id="99883"/>
    <lineage>
        <taxon>Eukaryota</taxon>
        <taxon>Metazoa</taxon>
        <taxon>Chordata</taxon>
        <taxon>Craniata</taxon>
        <taxon>Vertebrata</taxon>
        <taxon>Euteleostomi</taxon>
        <taxon>Actinopterygii</taxon>
        <taxon>Neopterygii</taxon>
        <taxon>Teleostei</taxon>
        <taxon>Neoteleostei</taxon>
        <taxon>Acanthomorphata</taxon>
        <taxon>Eupercaria</taxon>
        <taxon>Tetraodontiformes</taxon>
        <taxon>Tetradontoidea</taxon>
        <taxon>Tetraodontidae</taxon>
        <taxon>Tetraodon</taxon>
    </lineage>
</organism>
<feature type="compositionally biased region" description="Acidic residues" evidence="4">
    <location>
        <begin position="166"/>
        <end position="176"/>
    </location>
</feature>
<dbReference type="GO" id="GO:0003677">
    <property type="term" value="F:DNA binding"/>
    <property type="evidence" value="ECO:0007669"/>
    <property type="project" value="InterPro"/>
</dbReference>
<feature type="compositionally biased region" description="Basic and acidic residues" evidence="4">
    <location>
        <begin position="153"/>
        <end position="165"/>
    </location>
</feature>
<evidence type="ECO:0000313" key="6">
    <source>
        <dbReference type="Ensembl" id="ENSTNIP00000012857.1"/>
    </source>
</evidence>
<feature type="region of interest" description="Disordered" evidence="4">
    <location>
        <begin position="497"/>
        <end position="550"/>
    </location>
</feature>
<name>H3CX72_TETNG</name>
<reference evidence="7" key="1">
    <citation type="journal article" date="2004" name="Nature">
        <title>Genome duplication in the teleost fish Tetraodon nigroviridis reveals the early vertebrate proto-karyotype.</title>
        <authorList>
            <person name="Jaillon O."/>
            <person name="Aury J.-M."/>
            <person name="Brunet F."/>
            <person name="Petit J.-L."/>
            <person name="Stange-Thomann N."/>
            <person name="Mauceli E."/>
            <person name="Bouneau L."/>
            <person name="Fischer C."/>
            <person name="Ozouf-Costaz C."/>
            <person name="Bernot A."/>
            <person name="Nicaud S."/>
            <person name="Jaffe D."/>
            <person name="Fisher S."/>
            <person name="Lutfalla G."/>
            <person name="Dossat C."/>
            <person name="Segurens B."/>
            <person name="Dasilva C."/>
            <person name="Salanoubat M."/>
            <person name="Levy M."/>
            <person name="Boudet N."/>
            <person name="Castellano S."/>
            <person name="Anthouard V."/>
            <person name="Jubin C."/>
            <person name="Castelli V."/>
            <person name="Katinka M."/>
            <person name="Vacherie B."/>
            <person name="Biemont C."/>
            <person name="Skalli Z."/>
            <person name="Cattolico L."/>
            <person name="Poulain J."/>
            <person name="De Berardinis V."/>
            <person name="Cruaud C."/>
            <person name="Duprat S."/>
            <person name="Brottier P."/>
            <person name="Coutanceau J.-P."/>
            <person name="Gouzy J."/>
            <person name="Parra G."/>
            <person name="Lardier G."/>
            <person name="Chapple C."/>
            <person name="McKernan K.J."/>
            <person name="McEwan P."/>
            <person name="Bosak S."/>
            <person name="Kellis M."/>
            <person name="Volff J.-N."/>
            <person name="Guigo R."/>
            <person name="Zody M.C."/>
            <person name="Mesirov J."/>
            <person name="Lindblad-Toh K."/>
            <person name="Birren B."/>
            <person name="Nusbaum C."/>
            <person name="Kahn D."/>
            <person name="Robinson-Rechavi M."/>
            <person name="Laudet V."/>
            <person name="Schachter V."/>
            <person name="Quetier F."/>
            <person name="Saurin W."/>
            <person name="Scarpelli C."/>
            <person name="Wincker P."/>
            <person name="Lander E.S."/>
            <person name="Weissenbach J."/>
            <person name="Roest Crollius H."/>
        </authorList>
    </citation>
    <scope>NUCLEOTIDE SEQUENCE [LARGE SCALE GENOMIC DNA]</scope>
</reference>
<feature type="compositionally biased region" description="Acidic residues" evidence="4">
    <location>
        <begin position="239"/>
        <end position="248"/>
    </location>
</feature>
<dbReference type="Ensembl" id="ENSTNIT00000013049.1">
    <property type="protein sequence ID" value="ENSTNIP00000012857.1"/>
    <property type="gene ID" value="ENSTNIG00000009964.1"/>
</dbReference>
<dbReference type="GO" id="GO:0045944">
    <property type="term" value="P:positive regulation of transcription by RNA polymerase II"/>
    <property type="evidence" value="ECO:0007669"/>
    <property type="project" value="TreeGrafter"/>
</dbReference>
<feature type="compositionally biased region" description="Acidic residues" evidence="4">
    <location>
        <begin position="270"/>
        <end position="286"/>
    </location>
</feature>
<sequence length="899" mass="102023">MFKKAKRANIRRRNESDEEEQDETRQPLLASTLFGPVVNEIPFIESSSNSVTGLVGATDNHHSNGIQAHGVRPVRKDKKVKDVGTVSGPTKASLLSFDDDEAEGSEVFRVKKSNHSKKIVKQLKREYKEDLEKSGCVKQESKSDCQAQSAVSVKDEPSGKVGSDHGEEEMEVDSADEQDKGRSVATFNTLSSLSSLRPGEIPDAAFIHAARKRRQLARELGGDAPLVETEAPNKHLVEEDQDASDDEDEKRIRFSGVKNKTQRQKIAEEIGIEGSDDEALDTGQDEEVSRWEQEQIRKGISIPQVQSSQPEDNMVYYQNSYEGQPYGTSYSMPLTYSSVNTQAVKLAVQTDNGSIHFGPAISDLNPVSVDLVKKRLQDRLAHMYAGHNANTKHYKQIGEDLAASESTIKQLEGSSTDKADQYKFLQEMRGYVGDLLECFSEKVPAVLELEAAMHQLLRQRASRLVQRRQDDIKDESSEFASLSSKAVMAPNLDTFGRDRAAYQEQRRQRRIAEREARRTRRRQAREQNGKRAEHNEGFSSDDEETSTDITSFNAERDRIVNESKKVFEDVLEDFHSLDYIKCHFEVWRRDYAECYREAYIGLCLPKLFNPLVRLQLITWNPLEGECDNFEYMLWFESLLFYGFDEHAALQKGDGDNGLLPSIVEKVILSKLAALAEQVWDPLSRSQTARLVEFLHRLRKGYPTVLHGDNKYTQELLKTIVLRTRRTLDEDIFLPLYPKSVLDNKNGSPYLFYQRQFWSCAKLLGNILMWEGILSISCLKDLALDSTLNRYILSALQTTDAGEENVHRCQKVVECLPPLWFSGLKGQQTLPQLEPLCRYLVHLANSLHRSSLGTSDLERRTTKDLIREVVKMLVHMKALDHIISLAAEQGIKDIKQLLEA</sequence>
<dbReference type="PANTHER" id="PTHR12214">
    <property type="entry name" value="GC-RICH SEQUENCE DNA-BINDING FACTOR"/>
    <property type="match status" value="1"/>
</dbReference>
<dbReference type="STRING" id="99883.ENSTNIP00000012857"/>
<reference evidence="6" key="2">
    <citation type="submission" date="2025-08" db="UniProtKB">
        <authorList>
            <consortium name="Ensembl"/>
        </authorList>
    </citation>
    <scope>IDENTIFICATION</scope>
</reference>
<feature type="compositionally biased region" description="Basic and acidic residues" evidence="4">
    <location>
        <begin position="497"/>
        <end position="516"/>
    </location>
</feature>
<evidence type="ECO:0000313" key="7">
    <source>
        <dbReference type="Proteomes" id="UP000007303"/>
    </source>
</evidence>
<evidence type="ECO:0000256" key="1">
    <source>
        <dbReference type="ARBA" id="ARBA00004123"/>
    </source>
</evidence>
<dbReference type="InParanoid" id="H3CX72"/>
<dbReference type="PANTHER" id="PTHR12214:SF2">
    <property type="entry name" value="PAX3- AND PAX7-BINDING PROTEIN 1"/>
    <property type="match status" value="1"/>
</dbReference>
<feature type="region of interest" description="Disordered" evidence="4">
    <location>
        <begin position="63"/>
        <end position="87"/>
    </location>
</feature>
<feature type="domain" description="GCF C-terminal" evidence="5">
    <location>
        <begin position="577"/>
        <end position="790"/>
    </location>
</feature>
<feature type="compositionally biased region" description="Basic and acidic residues" evidence="4">
    <location>
        <begin position="131"/>
        <end position="143"/>
    </location>
</feature>
<keyword evidence="3" id="KW-0539">Nucleus</keyword>
<evidence type="ECO:0000259" key="5">
    <source>
        <dbReference type="Pfam" id="PF07842"/>
    </source>
</evidence>
<dbReference type="AlphaFoldDB" id="H3CX72"/>
<feature type="compositionally biased region" description="Basic residues" evidence="4">
    <location>
        <begin position="1"/>
        <end position="11"/>
    </location>
</feature>